<dbReference type="OrthoDB" id="9390762at2759"/>
<dbReference type="PANTHER" id="PTHR35670">
    <property type="entry name" value="TRANSMEMBRANE PROTEIN 81"/>
    <property type="match status" value="1"/>
</dbReference>
<evidence type="ECO:0000313" key="14">
    <source>
        <dbReference type="Proteomes" id="UP000008672"/>
    </source>
</evidence>
<keyword evidence="2" id="KW-1003">Cell membrane</keyword>
<dbReference type="GO" id="GO:0005886">
    <property type="term" value="C:plasma membrane"/>
    <property type="evidence" value="ECO:0007669"/>
    <property type="project" value="UniProtKB-SubCell"/>
</dbReference>
<dbReference type="InterPro" id="IPR036179">
    <property type="entry name" value="Ig-like_dom_sf"/>
</dbReference>
<keyword evidence="14" id="KW-1185">Reference proteome</keyword>
<organism evidence="13 14">
    <name type="scientific">Latimeria chalumnae</name>
    <name type="common">Coelacanth</name>
    <dbReference type="NCBI Taxonomy" id="7897"/>
    <lineage>
        <taxon>Eukaryota</taxon>
        <taxon>Metazoa</taxon>
        <taxon>Chordata</taxon>
        <taxon>Craniata</taxon>
        <taxon>Vertebrata</taxon>
        <taxon>Euteleostomi</taxon>
        <taxon>Coelacanthiformes</taxon>
        <taxon>Coelacanthidae</taxon>
        <taxon>Latimeria</taxon>
    </lineage>
</organism>
<evidence type="ECO:0000256" key="8">
    <source>
        <dbReference type="ARBA" id="ARBA00023319"/>
    </source>
</evidence>
<dbReference type="SUPFAM" id="SSF48726">
    <property type="entry name" value="Immunoglobulin"/>
    <property type="match status" value="1"/>
</dbReference>
<dbReference type="InterPro" id="IPR013783">
    <property type="entry name" value="Ig-like_fold"/>
</dbReference>
<evidence type="ECO:0000256" key="4">
    <source>
        <dbReference type="ARBA" id="ARBA00022729"/>
    </source>
</evidence>
<comment type="subcellular location">
    <subcellularLocation>
        <location evidence="1">Cell membrane</location>
        <topology evidence="1">Single-pass type I membrane protein</topology>
    </subcellularLocation>
</comment>
<evidence type="ECO:0000256" key="7">
    <source>
        <dbReference type="ARBA" id="ARBA00023157"/>
    </source>
</evidence>
<dbReference type="GeneTree" id="ENSGT00390000006349"/>
<keyword evidence="4 12" id="KW-0732">Signal</keyword>
<dbReference type="RefSeq" id="XP_005989300.1">
    <property type="nucleotide sequence ID" value="XM_005989238.2"/>
</dbReference>
<keyword evidence="5 11" id="KW-1133">Transmembrane helix</keyword>
<dbReference type="EMBL" id="AFYH01017797">
    <property type="status" value="NOT_ANNOTATED_CDS"/>
    <property type="molecule type" value="Genomic_DNA"/>
</dbReference>
<feature type="chain" id="PRO_5003579665" description="Transmembrane protein 81" evidence="12">
    <location>
        <begin position="20"/>
        <end position="254"/>
    </location>
</feature>
<keyword evidence="8" id="KW-0393">Immunoglobulin domain</keyword>
<evidence type="ECO:0000256" key="9">
    <source>
        <dbReference type="ARBA" id="ARBA00049937"/>
    </source>
</evidence>
<evidence type="ECO:0000313" key="13">
    <source>
        <dbReference type="Ensembl" id="ENSLACP00000015084.2"/>
    </source>
</evidence>
<evidence type="ECO:0000256" key="6">
    <source>
        <dbReference type="ARBA" id="ARBA00023136"/>
    </source>
</evidence>
<evidence type="ECO:0000256" key="1">
    <source>
        <dbReference type="ARBA" id="ARBA00004251"/>
    </source>
</evidence>
<accession>H3AZL3</accession>
<protein>
    <recommendedName>
        <fullName evidence="10">Transmembrane protein 81</fullName>
    </recommendedName>
</protein>
<dbReference type="OMA" id="ECLTNWL"/>
<dbReference type="PANTHER" id="PTHR35670:SF1">
    <property type="entry name" value="TRANSMEMBRANE PROTEIN 81"/>
    <property type="match status" value="1"/>
</dbReference>
<evidence type="ECO:0000256" key="5">
    <source>
        <dbReference type="ARBA" id="ARBA00022989"/>
    </source>
</evidence>
<name>H3AZL3_LATCH</name>
<comment type="function">
    <text evidence="9">Essential fertilization factor required for male fertility. Part of a conserved trimeric sperm complex with the essential fertilization factors IZUMO1 and SPACA6 which bridges sperm and oocyte membranes during fertilization by binding to IZUMO1R/JUNO on the oocyte.</text>
</comment>
<evidence type="ECO:0000256" key="11">
    <source>
        <dbReference type="SAM" id="Phobius"/>
    </source>
</evidence>
<reference evidence="14" key="1">
    <citation type="submission" date="2011-08" db="EMBL/GenBank/DDBJ databases">
        <title>The draft genome of Latimeria chalumnae.</title>
        <authorList>
            <person name="Di Palma F."/>
            <person name="Alfoldi J."/>
            <person name="Johnson J."/>
            <person name="Berlin A."/>
            <person name="Gnerre S."/>
            <person name="Jaffe D."/>
            <person name="MacCallum I."/>
            <person name="Young S."/>
            <person name="Walker B.J."/>
            <person name="Lander E."/>
            <person name="Lindblad-Toh K."/>
        </authorList>
    </citation>
    <scope>NUCLEOTIDE SEQUENCE [LARGE SCALE GENOMIC DNA]</scope>
    <source>
        <strain evidence="14">Wild caught</strain>
    </source>
</reference>
<dbReference type="HOGENOM" id="CLU_093881_0_0_1"/>
<keyword evidence="7" id="KW-1015">Disulfide bond</keyword>
<dbReference type="GeneID" id="102364769"/>
<keyword evidence="6 11" id="KW-0472">Membrane</keyword>
<reference evidence="13" key="2">
    <citation type="submission" date="2025-08" db="UniProtKB">
        <authorList>
            <consortium name="Ensembl"/>
        </authorList>
    </citation>
    <scope>IDENTIFICATION</scope>
</reference>
<gene>
    <name evidence="13" type="primary">TMEM81</name>
</gene>
<dbReference type="KEGG" id="lcm:102364769"/>
<dbReference type="eggNOG" id="ENOG502RYDZ">
    <property type="taxonomic scope" value="Eukaryota"/>
</dbReference>
<evidence type="ECO:0000256" key="3">
    <source>
        <dbReference type="ARBA" id="ARBA00022692"/>
    </source>
</evidence>
<dbReference type="InterPro" id="IPR039293">
    <property type="entry name" value="TMEM81"/>
</dbReference>
<evidence type="ECO:0000256" key="12">
    <source>
        <dbReference type="SAM" id="SignalP"/>
    </source>
</evidence>
<sequence>MKFRVCFSTVFLLMYSVAGESEVTVTINPTDLEQMKTATGRVAVSSSPCSVTCGLGFRLETVCTVDNQSGKRTQCQMVRTECLSSWICGMKLFTLTKDSNRLVMSCMTNEMMGKGAYTFLYAWKIARGIITKDDALFEPYRSSRHWTITIPNVTESHSGTYRCDVQEAKGLRLIQRQYFGVKVIPPNLVDMNRLKSLIMRKEEEKNTFGQFKKLPWQKKLMRIVLLGVALGVVATLLTVCVIHLGVQVMKTSAK</sequence>
<dbReference type="InParanoid" id="H3AZL3"/>
<evidence type="ECO:0000256" key="10">
    <source>
        <dbReference type="ARBA" id="ARBA00050022"/>
    </source>
</evidence>
<proteinExistence type="predicted"/>
<dbReference type="Ensembl" id="ENSLACT00000015190.2">
    <property type="protein sequence ID" value="ENSLACP00000015084.2"/>
    <property type="gene ID" value="ENSLACG00000013273.2"/>
</dbReference>
<feature type="transmembrane region" description="Helical" evidence="11">
    <location>
        <begin position="220"/>
        <end position="246"/>
    </location>
</feature>
<dbReference type="AlphaFoldDB" id="H3AZL3"/>
<dbReference type="CTD" id="388730"/>
<dbReference type="Gene3D" id="2.60.40.10">
    <property type="entry name" value="Immunoglobulins"/>
    <property type="match status" value="1"/>
</dbReference>
<reference evidence="13" key="3">
    <citation type="submission" date="2025-09" db="UniProtKB">
        <authorList>
            <consortium name="Ensembl"/>
        </authorList>
    </citation>
    <scope>IDENTIFICATION</scope>
</reference>
<dbReference type="Proteomes" id="UP000008672">
    <property type="component" value="Unassembled WGS sequence"/>
</dbReference>
<feature type="signal peptide" evidence="12">
    <location>
        <begin position="1"/>
        <end position="19"/>
    </location>
</feature>
<keyword evidence="3 11" id="KW-0812">Transmembrane</keyword>
<evidence type="ECO:0000256" key="2">
    <source>
        <dbReference type="ARBA" id="ARBA00022475"/>
    </source>
</evidence>